<dbReference type="SUPFAM" id="SSF55073">
    <property type="entry name" value="Nucleotide cyclase"/>
    <property type="match status" value="1"/>
</dbReference>
<gene>
    <name evidence="2" type="ORF">IAG42_37215</name>
</gene>
<dbReference type="Pfam" id="PF00990">
    <property type="entry name" value="GGDEF"/>
    <property type="match status" value="1"/>
</dbReference>
<dbReference type="CDD" id="cd01949">
    <property type="entry name" value="GGDEF"/>
    <property type="match status" value="1"/>
</dbReference>
<organism evidence="2 3">
    <name type="scientific">Streptomyces xanthii</name>
    <dbReference type="NCBI Taxonomy" id="2768069"/>
    <lineage>
        <taxon>Bacteria</taxon>
        <taxon>Bacillati</taxon>
        <taxon>Actinomycetota</taxon>
        <taxon>Actinomycetes</taxon>
        <taxon>Kitasatosporales</taxon>
        <taxon>Streptomycetaceae</taxon>
        <taxon>Streptomyces</taxon>
    </lineage>
</organism>
<dbReference type="InterPro" id="IPR000160">
    <property type="entry name" value="GGDEF_dom"/>
</dbReference>
<dbReference type="InterPro" id="IPR043128">
    <property type="entry name" value="Rev_trsase/Diguanyl_cyclase"/>
</dbReference>
<evidence type="ECO:0000259" key="1">
    <source>
        <dbReference type="PROSITE" id="PS50887"/>
    </source>
</evidence>
<proteinExistence type="predicted"/>
<dbReference type="RefSeq" id="WP_188342064.1">
    <property type="nucleotide sequence ID" value="NZ_CP061283.1"/>
</dbReference>
<protein>
    <submittedName>
        <fullName evidence="2">GGDEF domain-containing protein</fullName>
    </submittedName>
</protein>
<reference evidence="2 3" key="1">
    <citation type="submission" date="2020-09" db="EMBL/GenBank/DDBJ databases">
        <title>A novel species.</title>
        <authorList>
            <person name="Gao J."/>
        </authorList>
    </citation>
    <scope>NUCLEOTIDE SEQUENCE [LARGE SCALE GENOMIC DNA]</scope>
    <source>
        <strain evidence="2 3">CRXT-Y-14</strain>
        <plasmid evidence="2 3">unnamed2</plasmid>
    </source>
</reference>
<dbReference type="SMART" id="SM00267">
    <property type="entry name" value="GGDEF"/>
    <property type="match status" value="1"/>
</dbReference>
<dbReference type="PROSITE" id="PS50887">
    <property type="entry name" value="GGDEF"/>
    <property type="match status" value="1"/>
</dbReference>
<geneLocation type="plasmid" evidence="2 3">
    <name>unnamed2</name>
</geneLocation>
<dbReference type="Gene3D" id="3.30.70.270">
    <property type="match status" value="1"/>
</dbReference>
<feature type="domain" description="GGDEF" evidence="1">
    <location>
        <begin position="81"/>
        <end position="220"/>
    </location>
</feature>
<evidence type="ECO:0000313" key="3">
    <source>
        <dbReference type="Proteomes" id="UP000516428"/>
    </source>
</evidence>
<dbReference type="AlphaFoldDB" id="A0A7H1BL04"/>
<keyword evidence="3" id="KW-1185">Reference proteome</keyword>
<name>A0A7H1BL04_9ACTN</name>
<keyword evidence="2" id="KW-0614">Plasmid</keyword>
<dbReference type="NCBIfam" id="TIGR00254">
    <property type="entry name" value="GGDEF"/>
    <property type="match status" value="1"/>
</dbReference>
<dbReference type="PANTHER" id="PTHR46663:SF2">
    <property type="entry name" value="GGDEF DOMAIN-CONTAINING PROTEIN"/>
    <property type="match status" value="1"/>
</dbReference>
<dbReference type="PANTHER" id="PTHR46663">
    <property type="entry name" value="DIGUANYLATE CYCLASE DGCT-RELATED"/>
    <property type="match status" value="1"/>
</dbReference>
<sequence>MPSAIETGALLDRARTDLARPDASPHELRSALAQVVPAVEMLLAEVSTLSGQLAQARTCPVTGLPTRAAWTARAREIVAAGPAAALLFDLDGFKPVNDRFGHDVGDAVLAAVGSRLAEWAAAEGAEAGRLGGDEFAVILPDTPDLPARVTRLHAALTRPVRHEGLRLEVGASIGTARTVDTGPGPAGTHSTLLSALLKNADTAMYRAKGRGRRGRRLARLLPLPTRRLADVLTFRKAA</sequence>
<dbReference type="KEGG" id="sxn:IAG42_37215"/>
<dbReference type="Proteomes" id="UP000516428">
    <property type="component" value="Plasmid unnamed2"/>
</dbReference>
<evidence type="ECO:0000313" key="2">
    <source>
        <dbReference type="EMBL" id="QNS09409.1"/>
    </source>
</evidence>
<dbReference type="InterPro" id="IPR052163">
    <property type="entry name" value="DGC-Regulatory_Protein"/>
</dbReference>
<dbReference type="InterPro" id="IPR029787">
    <property type="entry name" value="Nucleotide_cyclase"/>
</dbReference>
<accession>A0A7H1BL04</accession>
<dbReference type="EMBL" id="CP061283">
    <property type="protein sequence ID" value="QNS09409.1"/>
    <property type="molecule type" value="Genomic_DNA"/>
</dbReference>